<evidence type="ECO:0000313" key="2">
    <source>
        <dbReference type="EMBL" id="QHU16374.1"/>
    </source>
</evidence>
<evidence type="ECO:0000256" key="1">
    <source>
        <dbReference type="SAM" id="MobiDB-lite"/>
    </source>
</evidence>
<reference evidence="2" key="1">
    <citation type="journal article" date="2020" name="Nature">
        <title>Giant virus diversity and host interactions through global metagenomics.</title>
        <authorList>
            <person name="Schulz F."/>
            <person name="Roux S."/>
            <person name="Paez-Espino D."/>
            <person name="Jungbluth S."/>
            <person name="Walsh D.A."/>
            <person name="Denef V.J."/>
            <person name="McMahon K.D."/>
            <person name="Konstantinidis K.T."/>
            <person name="Eloe-Fadrosh E.A."/>
            <person name="Kyrpides N.C."/>
            <person name="Woyke T."/>
        </authorList>
    </citation>
    <scope>NUCLEOTIDE SEQUENCE</scope>
    <source>
        <strain evidence="2">GVMAG-S-3300011013-78</strain>
    </source>
</reference>
<feature type="compositionally biased region" description="Basic residues" evidence="1">
    <location>
        <begin position="29"/>
        <end position="59"/>
    </location>
</feature>
<sequence length="158" mass="18881">MSRTQKKISKKEIKTYKKYRKSSKNERKTYKKYGKTYKKGGNKFTKGKKKEDKRHHPYKKNPTSNTHIKSNLGSDTRNELVQSFRKNNMDNYKKIVFKIRDDPITRKEFFNHINRKIDTFSPNTIKALKQAYIWLQEDAVPETMSNASNWKLIVENNN</sequence>
<proteinExistence type="predicted"/>
<feature type="region of interest" description="Disordered" evidence="1">
    <location>
        <begin position="1"/>
        <end position="73"/>
    </location>
</feature>
<dbReference type="EMBL" id="MN740880">
    <property type="protein sequence ID" value="QHU16374.1"/>
    <property type="molecule type" value="Genomic_DNA"/>
</dbReference>
<name>A0A6C0KJ74_9ZZZZ</name>
<accession>A0A6C0KJ74</accession>
<feature type="compositionally biased region" description="Polar residues" evidence="1">
    <location>
        <begin position="61"/>
        <end position="73"/>
    </location>
</feature>
<dbReference type="AlphaFoldDB" id="A0A6C0KJ74"/>
<organism evidence="2">
    <name type="scientific">viral metagenome</name>
    <dbReference type="NCBI Taxonomy" id="1070528"/>
    <lineage>
        <taxon>unclassified sequences</taxon>
        <taxon>metagenomes</taxon>
        <taxon>organismal metagenomes</taxon>
    </lineage>
</organism>
<protein>
    <submittedName>
        <fullName evidence="2">Uncharacterized protein</fullName>
    </submittedName>
</protein>